<organism evidence="1 3">
    <name type="scientific">Thiothrix winogradskyi</name>
    <dbReference type="NCBI Taxonomy" id="96472"/>
    <lineage>
        <taxon>Bacteria</taxon>
        <taxon>Pseudomonadati</taxon>
        <taxon>Pseudomonadota</taxon>
        <taxon>Gammaproteobacteria</taxon>
        <taxon>Thiotrichales</taxon>
        <taxon>Thiotrichaceae</taxon>
        <taxon>Thiothrix</taxon>
    </lineage>
</organism>
<dbReference type="EMBL" id="CP091244">
    <property type="protein sequence ID" value="UJS25695.1"/>
    <property type="molecule type" value="Genomic_DNA"/>
</dbReference>
<proteinExistence type="predicted"/>
<evidence type="ECO:0000313" key="2">
    <source>
        <dbReference type="EMBL" id="UJS25695.1"/>
    </source>
</evidence>
<evidence type="ECO:0008006" key="4">
    <source>
        <dbReference type="Google" id="ProtNLM"/>
    </source>
</evidence>
<gene>
    <name evidence="1" type="ORF">L2Y54_04370</name>
    <name evidence="2" type="ORF">L2Y54_06540</name>
</gene>
<accession>A0ABY3T0E3</accession>
<keyword evidence="3" id="KW-1185">Reference proteome</keyword>
<dbReference type="Proteomes" id="UP001054801">
    <property type="component" value="Chromosome"/>
</dbReference>
<evidence type="ECO:0000313" key="3">
    <source>
        <dbReference type="Proteomes" id="UP001054801"/>
    </source>
</evidence>
<name>A0ABY3T0E3_9GAMM</name>
<evidence type="ECO:0000313" key="1">
    <source>
        <dbReference type="EMBL" id="UJS25281.1"/>
    </source>
</evidence>
<dbReference type="EMBL" id="CP091244">
    <property type="protein sequence ID" value="UJS25281.1"/>
    <property type="molecule type" value="Genomic_DNA"/>
</dbReference>
<protein>
    <recommendedName>
        <fullName evidence="4">Transposase</fullName>
    </recommendedName>
</protein>
<sequence length="105" mass="12293">MENETFNTLKNLGYNLEHNYGHGKQHLSTVFATLMMLAFLIDQIQEACCQYFQAARTRLQSRTALWEKMRGMFREHLISDWESFYAAIIWGYEHADLTPKGIRSG</sequence>
<reference evidence="1" key="1">
    <citation type="journal article" date="2022" name="Microorganisms">
        <title>Two New Species of Filamentous Sulfur Bacteria of the Genus Thiothrix, Thiothrix winogradskyi sp. nov. and 'Candidatus Thiothrix sulfatifontis' sp. nov.</title>
        <authorList>
            <person name="Ravin N.V."/>
            <person name="Rossetti S."/>
            <person name="Beletsky A.V."/>
            <person name="Kadnikov V.V."/>
            <person name="Rudenko T.S."/>
            <person name="Smolyakov D.D."/>
            <person name="Moskvitina M.I."/>
            <person name="Gureeva M.V."/>
            <person name="Mardanov A.V."/>
            <person name="Grabovich M.Y."/>
        </authorList>
    </citation>
    <scope>NUCLEOTIDE SEQUENCE</scope>
    <source>
        <strain evidence="1">CT3</strain>
    </source>
</reference>